<organism evidence="1 2">
    <name type="scientific">Arctium lappa</name>
    <name type="common">Greater burdock</name>
    <name type="synonym">Lappa major</name>
    <dbReference type="NCBI Taxonomy" id="4217"/>
    <lineage>
        <taxon>Eukaryota</taxon>
        <taxon>Viridiplantae</taxon>
        <taxon>Streptophyta</taxon>
        <taxon>Embryophyta</taxon>
        <taxon>Tracheophyta</taxon>
        <taxon>Spermatophyta</taxon>
        <taxon>Magnoliopsida</taxon>
        <taxon>eudicotyledons</taxon>
        <taxon>Gunneridae</taxon>
        <taxon>Pentapetalae</taxon>
        <taxon>asterids</taxon>
        <taxon>campanulids</taxon>
        <taxon>Asterales</taxon>
        <taxon>Asteraceae</taxon>
        <taxon>Carduoideae</taxon>
        <taxon>Cardueae</taxon>
        <taxon>Arctiinae</taxon>
        <taxon>Arctium</taxon>
    </lineage>
</organism>
<reference evidence="2" key="1">
    <citation type="journal article" date="2022" name="Mol. Ecol. Resour.">
        <title>The genomes of chicory, endive, great burdock and yacon provide insights into Asteraceae palaeo-polyploidization history and plant inulin production.</title>
        <authorList>
            <person name="Fan W."/>
            <person name="Wang S."/>
            <person name="Wang H."/>
            <person name="Wang A."/>
            <person name="Jiang F."/>
            <person name="Liu H."/>
            <person name="Zhao H."/>
            <person name="Xu D."/>
            <person name="Zhang Y."/>
        </authorList>
    </citation>
    <scope>NUCLEOTIDE SEQUENCE [LARGE SCALE GENOMIC DNA]</scope>
    <source>
        <strain evidence="2">cv. Niubang</strain>
    </source>
</reference>
<gene>
    <name evidence="1" type="ORF">L6452_06080</name>
</gene>
<evidence type="ECO:0000313" key="2">
    <source>
        <dbReference type="Proteomes" id="UP001055879"/>
    </source>
</evidence>
<sequence>MSDASNFQVPKSKLASFSNLHIDDSSSHLLFFSKLQIDIGHWETTHSRSHAQTTQTSPRPNRHRFFFCSWLLGFIKFTVNTYSFCSSRVQDKSTEAPSEVGRID</sequence>
<evidence type="ECO:0000313" key="1">
    <source>
        <dbReference type="EMBL" id="KAI3758515.1"/>
    </source>
</evidence>
<reference evidence="1 2" key="2">
    <citation type="journal article" date="2022" name="Mol. Ecol. Resour.">
        <title>The genomes of chicory, endive, great burdock and yacon provide insights into Asteraceae paleo-polyploidization history and plant inulin production.</title>
        <authorList>
            <person name="Fan W."/>
            <person name="Wang S."/>
            <person name="Wang H."/>
            <person name="Wang A."/>
            <person name="Jiang F."/>
            <person name="Liu H."/>
            <person name="Zhao H."/>
            <person name="Xu D."/>
            <person name="Zhang Y."/>
        </authorList>
    </citation>
    <scope>NUCLEOTIDE SEQUENCE [LARGE SCALE GENOMIC DNA]</scope>
    <source>
        <strain evidence="2">cv. Niubang</strain>
    </source>
</reference>
<protein>
    <submittedName>
        <fullName evidence="1">Uncharacterized protein</fullName>
    </submittedName>
</protein>
<keyword evidence="2" id="KW-1185">Reference proteome</keyword>
<comment type="caution">
    <text evidence="1">The sequence shown here is derived from an EMBL/GenBank/DDBJ whole genome shotgun (WGS) entry which is preliminary data.</text>
</comment>
<accession>A0ACB9EIE9</accession>
<name>A0ACB9EIE9_ARCLA</name>
<dbReference type="Proteomes" id="UP001055879">
    <property type="component" value="Linkage Group LG02"/>
</dbReference>
<dbReference type="EMBL" id="CM042048">
    <property type="protein sequence ID" value="KAI3758515.1"/>
    <property type="molecule type" value="Genomic_DNA"/>
</dbReference>
<proteinExistence type="predicted"/>